<dbReference type="InterPro" id="IPR029030">
    <property type="entry name" value="Caspase-like_dom_sf"/>
</dbReference>
<comment type="similarity">
    <text evidence="1">Belongs to the peptidase C14A family.</text>
</comment>
<sequence>MENEKATSNDHTKEDDDENPMKTETNISPEISPTEKRNNKEEEDNQLNLKVEPTSNTLARIPESDRNRAIGNVTINESTKQNKGATTTRDELILKIEQLENQKKALRQKQLIKEIQSLQSEVQTNVQEDLKTNSFGTNDVPNVSNSVAPMATDISARSKIDMQLQELNEKIEQTSKYVEERKKAEDLSSLTSEELHTKVQELKHRKELLSKFRQKAQVISLIQDLHTQVSAMKENVKTIEDKIIPSDRLKVYALSPSEIDVYWDPADYTDLKTYTLHYRKQTDENTVFHAVHPDASLTSFVIEDLKPGTTYDVKLEGLANEGYRITTECSQITTFRPVNGFALIIANHSNFQLSHLTNLDGIQTDIFSFKEQLEGFGFEVLIEENITGLEIIQAVEKYSSRLEQQEIDCFVCVVTGYMYNGNIYGTDGIPVLLNKVFEPLRVADKKEQDKCEIGEGKVKLVFVDAFKVREQVIEELDDSLQPRAVQFRSTSKTVLEASWKRPKLTKRKLKDFKLLLHNTFTSQIKHVPFNQQNDSYSCKFDKLNSNTEYNLEISADFEDGYSGKPVKATLTTFQPQFMQPRKLSVEAVSSSQIYVYWIPPKPESRSVLGYKVSIRDQTHEEYSQKMTTYTCIVFNDLKEGTEYNISVTTIVEGKVIDIETEVRDEESMPVYIDITTLADRTPSMMSGSTVQYLLEEPDFFIASATATTAYKSSTSSFLNTLKRHLEEKYEKKDIQSIVEDVKKEIICSLDNYEIPQSVTTLRYPVFLGKV</sequence>
<dbReference type="InterPro" id="IPR011600">
    <property type="entry name" value="Pept_C14_caspase"/>
</dbReference>
<dbReference type="InterPro" id="IPR015917">
    <property type="entry name" value="Pept_C14A"/>
</dbReference>
<dbReference type="SUPFAM" id="SSF49265">
    <property type="entry name" value="Fibronectin type III"/>
    <property type="match status" value="2"/>
</dbReference>
<dbReference type="EMBL" id="CAJPWZ010000975">
    <property type="protein sequence ID" value="CAG2204679.1"/>
    <property type="molecule type" value="Genomic_DNA"/>
</dbReference>
<evidence type="ECO:0000256" key="4">
    <source>
        <dbReference type="SAM" id="MobiDB-lite"/>
    </source>
</evidence>
<dbReference type="Pfam" id="PF00656">
    <property type="entry name" value="Peptidase_C14"/>
    <property type="match status" value="1"/>
</dbReference>
<evidence type="ECO:0000256" key="2">
    <source>
        <dbReference type="ARBA" id="ARBA00022737"/>
    </source>
</evidence>
<evidence type="ECO:0000256" key="3">
    <source>
        <dbReference type="SAM" id="Coils"/>
    </source>
</evidence>
<accession>A0A8S3RD62</accession>
<evidence type="ECO:0000259" key="5">
    <source>
        <dbReference type="PROSITE" id="PS50208"/>
    </source>
</evidence>
<keyword evidence="3" id="KW-0175">Coiled coil</keyword>
<dbReference type="SMART" id="SM00115">
    <property type="entry name" value="CASc"/>
    <property type="match status" value="1"/>
</dbReference>
<dbReference type="GO" id="GO:0006508">
    <property type="term" value="P:proteolysis"/>
    <property type="evidence" value="ECO:0007669"/>
    <property type="project" value="InterPro"/>
</dbReference>
<feature type="coiled-coil region" evidence="3">
    <location>
        <begin position="82"/>
        <end position="121"/>
    </location>
</feature>
<dbReference type="SMART" id="SM00060">
    <property type="entry name" value="FN3"/>
    <property type="match status" value="3"/>
</dbReference>
<dbReference type="SUPFAM" id="SSF52129">
    <property type="entry name" value="Caspase-like"/>
    <property type="match status" value="1"/>
</dbReference>
<evidence type="ECO:0000259" key="6">
    <source>
        <dbReference type="PROSITE" id="PS50853"/>
    </source>
</evidence>
<dbReference type="OrthoDB" id="6077690at2759"/>
<dbReference type="PROSITE" id="PS50208">
    <property type="entry name" value="CASPASE_P20"/>
    <property type="match status" value="1"/>
</dbReference>
<dbReference type="PANTHER" id="PTHR46708">
    <property type="entry name" value="TENASCIN"/>
    <property type="match status" value="1"/>
</dbReference>
<dbReference type="InterPro" id="IPR003961">
    <property type="entry name" value="FN3_dom"/>
</dbReference>
<feature type="domain" description="Fibronectin type-III" evidence="6">
    <location>
        <begin position="579"/>
        <end position="679"/>
    </location>
</feature>
<evidence type="ECO:0000313" key="8">
    <source>
        <dbReference type="Proteomes" id="UP000683360"/>
    </source>
</evidence>
<comment type="caution">
    <text evidence="7">The sequence shown here is derived from an EMBL/GenBank/DDBJ whole genome shotgun (WGS) entry which is preliminary data.</text>
</comment>
<dbReference type="PROSITE" id="PS50853">
    <property type="entry name" value="FN3"/>
    <property type="match status" value="3"/>
</dbReference>
<proteinExistence type="inferred from homology"/>
<name>A0A8S3RD62_MYTED</name>
<gene>
    <name evidence="7" type="ORF">MEDL_19119</name>
</gene>
<dbReference type="Proteomes" id="UP000683360">
    <property type="component" value="Unassembled WGS sequence"/>
</dbReference>
<dbReference type="InterPro" id="IPR001309">
    <property type="entry name" value="Pept_C14_p20"/>
</dbReference>
<keyword evidence="2" id="KW-0677">Repeat</keyword>
<feature type="compositionally biased region" description="Polar residues" evidence="4">
    <location>
        <begin position="22"/>
        <end position="31"/>
    </location>
</feature>
<evidence type="ECO:0008006" key="9">
    <source>
        <dbReference type="Google" id="ProtNLM"/>
    </source>
</evidence>
<protein>
    <recommendedName>
        <fullName evidence="9">Fibronectin type-III domain-containing protein</fullName>
    </recommendedName>
</protein>
<dbReference type="Gene3D" id="2.60.40.10">
    <property type="entry name" value="Immunoglobulins"/>
    <property type="match status" value="3"/>
</dbReference>
<evidence type="ECO:0000313" key="7">
    <source>
        <dbReference type="EMBL" id="CAG2204679.1"/>
    </source>
</evidence>
<feature type="domain" description="Fibronectin type-III" evidence="6">
    <location>
        <begin position="481"/>
        <end position="576"/>
    </location>
</feature>
<feature type="domain" description="Fibronectin type-III" evidence="6">
    <location>
        <begin position="245"/>
        <end position="337"/>
    </location>
</feature>
<organism evidence="7 8">
    <name type="scientific">Mytilus edulis</name>
    <name type="common">Blue mussel</name>
    <dbReference type="NCBI Taxonomy" id="6550"/>
    <lineage>
        <taxon>Eukaryota</taxon>
        <taxon>Metazoa</taxon>
        <taxon>Spiralia</taxon>
        <taxon>Lophotrochozoa</taxon>
        <taxon>Mollusca</taxon>
        <taxon>Bivalvia</taxon>
        <taxon>Autobranchia</taxon>
        <taxon>Pteriomorphia</taxon>
        <taxon>Mytilida</taxon>
        <taxon>Mytiloidea</taxon>
        <taxon>Mytilidae</taxon>
        <taxon>Mytilinae</taxon>
        <taxon>Mytilus</taxon>
    </lineage>
</organism>
<dbReference type="AlphaFoldDB" id="A0A8S3RD62"/>
<keyword evidence="8" id="KW-1185">Reference proteome</keyword>
<dbReference type="GO" id="GO:0004197">
    <property type="term" value="F:cysteine-type endopeptidase activity"/>
    <property type="evidence" value="ECO:0007669"/>
    <property type="project" value="InterPro"/>
</dbReference>
<feature type="domain" description="Caspase family p20" evidence="5">
    <location>
        <begin position="338"/>
        <end position="470"/>
    </location>
</feature>
<dbReference type="CDD" id="cd00063">
    <property type="entry name" value="FN3"/>
    <property type="match status" value="3"/>
</dbReference>
<dbReference type="Pfam" id="PF00041">
    <property type="entry name" value="fn3"/>
    <property type="match status" value="1"/>
</dbReference>
<feature type="region of interest" description="Disordered" evidence="4">
    <location>
        <begin position="1"/>
        <end position="52"/>
    </location>
</feature>
<dbReference type="InterPro" id="IPR036116">
    <property type="entry name" value="FN3_sf"/>
</dbReference>
<dbReference type="InterPro" id="IPR013783">
    <property type="entry name" value="Ig-like_fold"/>
</dbReference>
<feature type="compositionally biased region" description="Basic and acidic residues" evidence="4">
    <location>
        <begin position="1"/>
        <end position="14"/>
    </location>
</feature>
<reference evidence="7" key="1">
    <citation type="submission" date="2021-03" db="EMBL/GenBank/DDBJ databases">
        <authorList>
            <person name="Bekaert M."/>
        </authorList>
    </citation>
    <scope>NUCLEOTIDE SEQUENCE</scope>
</reference>
<dbReference type="PANTHER" id="PTHR46708:SF2">
    <property type="entry name" value="FIBRONECTIN TYPE-III DOMAIN-CONTAINING PROTEIN"/>
    <property type="match status" value="1"/>
</dbReference>
<dbReference type="InterPro" id="IPR050991">
    <property type="entry name" value="ECM_Regulatory_Proteins"/>
</dbReference>
<dbReference type="Gene3D" id="3.40.50.1460">
    <property type="match status" value="1"/>
</dbReference>
<evidence type="ECO:0000256" key="1">
    <source>
        <dbReference type="ARBA" id="ARBA00010134"/>
    </source>
</evidence>